<dbReference type="PANTHER" id="PTHR35848:SF9">
    <property type="entry name" value="SLL1358 PROTEIN"/>
    <property type="match status" value="1"/>
</dbReference>
<proteinExistence type="predicted"/>
<dbReference type="InterPro" id="IPR013096">
    <property type="entry name" value="Cupin_2"/>
</dbReference>
<evidence type="ECO:0000256" key="1">
    <source>
        <dbReference type="ARBA" id="ARBA00022723"/>
    </source>
</evidence>
<comment type="caution">
    <text evidence="3">The sequence shown here is derived from an EMBL/GenBank/DDBJ whole genome shotgun (WGS) entry which is preliminary data.</text>
</comment>
<sequence>MAGYEKVDVWSLPNAPNPTTAKREVDEAVGASAFGFNVYEAAPGERVPWGRHRHPDHEELFFVLSGSLTVATPDGEYAVEEGEAFFVPADALNEAFVDESEQAACRFVAVGAPKDRDDAIIEEECPHCGAVTDRESERADETYVLRCAACGAETDRFSA</sequence>
<evidence type="ECO:0000313" key="3">
    <source>
        <dbReference type="EMBL" id="GGL58656.1"/>
    </source>
</evidence>
<dbReference type="InterPro" id="IPR014710">
    <property type="entry name" value="RmlC-like_jellyroll"/>
</dbReference>
<organism evidence="3 4">
    <name type="scientific">Halocalculus aciditolerans</name>
    <dbReference type="NCBI Taxonomy" id="1383812"/>
    <lineage>
        <taxon>Archaea</taxon>
        <taxon>Methanobacteriati</taxon>
        <taxon>Methanobacteriota</taxon>
        <taxon>Stenosarchaea group</taxon>
        <taxon>Halobacteria</taxon>
        <taxon>Halobacteriales</taxon>
        <taxon>Halobacteriaceae</taxon>
        <taxon>Halocalculus</taxon>
    </lineage>
</organism>
<dbReference type="EMBL" id="BMPG01000002">
    <property type="protein sequence ID" value="GGL58656.1"/>
    <property type="molecule type" value="Genomic_DNA"/>
</dbReference>
<dbReference type="InterPro" id="IPR011051">
    <property type="entry name" value="RmlC_Cupin_sf"/>
</dbReference>
<dbReference type="Gene3D" id="2.60.120.10">
    <property type="entry name" value="Jelly Rolls"/>
    <property type="match status" value="1"/>
</dbReference>
<keyword evidence="1" id="KW-0479">Metal-binding</keyword>
<dbReference type="CDD" id="cd02208">
    <property type="entry name" value="cupin_RmlC-like"/>
    <property type="match status" value="1"/>
</dbReference>
<evidence type="ECO:0000313" key="4">
    <source>
        <dbReference type="Proteomes" id="UP000607197"/>
    </source>
</evidence>
<reference evidence="3" key="1">
    <citation type="journal article" date="2014" name="Int. J. Syst. Evol. Microbiol.">
        <title>Complete genome sequence of Corynebacterium casei LMG S-19264T (=DSM 44701T), isolated from a smear-ripened cheese.</title>
        <authorList>
            <consortium name="US DOE Joint Genome Institute (JGI-PGF)"/>
            <person name="Walter F."/>
            <person name="Albersmeier A."/>
            <person name="Kalinowski J."/>
            <person name="Ruckert C."/>
        </authorList>
    </citation>
    <scope>NUCLEOTIDE SEQUENCE</scope>
    <source>
        <strain evidence="3">JCM 19596</strain>
    </source>
</reference>
<protein>
    <recommendedName>
        <fullName evidence="2">Cupin type-2 domain-containing protein</fullName>
    </recommendedName>
</protein>
<dbReference type="RefSeq" id="WP_188977729.1">
    <property type="nucleotide sequence ID" value="NZ_BMPG01000002.1"/>
</dbReference>
<reference evidence="3" key="2">
    <citation type="submission" date="2020-09" db="EMBL/GenBank/DDBJ databases">
        <authorList>
            <person name="Sun Q."/>
            <person name="Ohkuma M."/>
        </authorList>
    </citation>
    <scope>NUCLEOTIDE SEQUENCE</scope>
    <source>
        <strain evidence="3">JCM 19596</strain>
    </source>
</reference>
<dbReference type="OrthoDB" id="190812at2157"/>
<feature type="domain" description="Cupin type-2" evidence="2">
    <location>
        <begin position="39"/>
        <end position="91"/>
    </location>
</feature>
<dbReference type="PANTHER" id="PTHR35848">
    <property type="entry name" value="OXALATE-BINDING PROTEIN"/>
    <property type="match status" value="1"/>
</dbReference>
<accession>A0A830FLQ1</accession>
<dbReference type="Pfam" id="PF07883">
    <property type="entry name" value="Cupin_2"/>
    <property type="match status" value="1"/>
</dbReference>
<dbReference type="Proteomes" id="UP000607197">
    <property type="component" value="Unassembled WGS sequence"/>
</dbReference>
<dbReference type="SUPFAM" id="SSF51182">
    <property type="entry name" value="RmlC-like cupins"/>
    <property type="match status" value="1"/>
</dbReference>
<dbReference type="InterPro" id="IPR051610">
    <property type="entry name" value="GPI/OXD"/>
</dbReference>
<name>A0A830FLQ1_9EURY</name>
<gene>
    <name evidence="3" type="ORF">GCM10009039_16130</name>
</gene>
<dbReference type="GO" id="GO:0046872">
    <property type="term" value="F:metal ion binding"/>
    <property type="evidence" value="ECO:0007669"/>
    <property type="project" value="UniProtKB-KW"/>
</dbReference>
<keyword evidence="4" id="KW-1185">Reference proteome</keyword>
<evidence type="ECO:0000259" key="2">
    <source>
        <dbReference type="Pfam" id="PF07883"/>
    </source>
</evidence>
<dbReference type="AlphaFoldDB" id="A0A830FLQ1"/>